<reference evidence="2 3" key="1">
    <citation type="journal article" date="2023" name="IScience">
        <title>Expanded male sex-determining region conserved during the evolution of homothallism in the green alga Volvox.</title>
        <authorList>
            <person name="Yamamoto K."/>
            <person name="Matsuzaki R."/>
            <person name="Mahakham W."/>
            <person name="Heman W."/>
            <person name="Sekimoto H."/>
            <person name="Kawachi M."/>
            <person name="Minakuchi Y."/>
            <person name="Toyoda A."/>
            <person name="Nozaki H."/>
        </authorList>
    </citation>
    <scope>NUCLEOTIDE SEQUENCE [LARGE SCALE GENOMIC DNA]</scope>
    <source>
        <strain evidence="2 3">NIES-4468</strain>
    </source>
</reference>
<dbReference type="EMBL" id="BSDZ01000005">
    <property type="protein sequence ID" value="GLI60167.1"/>
    <property type="molecule type" value="Genomic_DNA"/>
</dbReference>
<keyword evidence="3" id="KW-1185">Reference proteome</keyword>
<evidence type="ECO:0000313" key="2">
    <source>
        <dbReference type="EMBL" id="GLI60167.1"/>
    </source>
</evidence>
<organism evidence="2 3">
    <name type="scientific">Volvox africanus</name>
    <dbReference type="NCBI Taxonomy" id="51714"/>
    <lineage>
        <taxon>Eukaryota</taxon>
        <taxon>Viridiplantae</taxon>
        <taxon>Chlorophyta</taxon>
        <taxon>core chlorophytes</taxon>
        <taxon>Chlorophyceae</taxon>
        <taxon>CS clade</taxon>
        <taxon>Chlamydomonadales</taxon>
        <taxon>Volvocaceae</taxon>
        <taxon>Volvox</taxon>
    </lineage>
</organism>
<sequence>MPVPTACASSDFLPSDVNDASTSTRWRLKLDLRPTGHPLSPNPSTAHRPVGQQMPVASFTRCLTPTSQMNRLTQVPHPTGRRMKALHEAAMLGVGVASG</sequence>
<gene>
    <name evidence="2" type="ORF">VaNZ11_002212</name>
</gene>
<protein>
    <submittedName>
        <fullName evidence="2">Uncharacterized protein</fullName>
    </submittedName>
</protein>
<comment type="caution">
    <text evidence="2">The sequence shown here is derived from an EMBL/GenBank/DDBJ whole genome shotgun (WGS) entry which is preliminary data.</text>
</comment>
<evidence type="ECO:0000313" key="3">
    <source>
        <dbReference type="Proteomes" id="UP001165090"/>
    </source>
</evidence>
<evidence type="ECO:0000256" key="1">
    <source>
        <dbReference type="SAM" id="MobiDB-lite"/>
    </source>
</evidence>
<proteinExistence type="predicted"/>
<feature type="region of interest" description="Disordered" evidence="1">
    <location>
        <begin position="32"/>
        <end position="52"/>
    </location>
</feature>
<feature type="region of interest" description="Disordered" evidence="1">
    <location>
        <begin position="1"/>
        <end position="20"/>
    </location>
</feature>
<accession>A0ABQ5RRG5</accession>
<dbReference type="Proteomes" id="UP001165090">
    <property type="component" value="Unassembled WGS sequence"/>
</dbReference>
<name>A0ABQ5RRG5_9CHLO</name>